<sequence length="46" mass="4998">VFHCPAPCLCPDETTCCETPEGKWGCCPLPKVQNLSFTDLHNGDSC</sequence>
<feature type="domain" description="Granulins" evidence="2">
    <location>
        <begin position="15"/>
        <end position="31"/>
    </location>
</feature>
<dbReference type="Ensembl" id="ENSMALT00000008216.1">
    <property type="protein sequence ID" value="ENSMALP00000008043.1"/>
    <property type="gene ID" value="ENSMALG00000005723.1"/>
</dbReference>
<keyword evidence="4" id="KW-1185">Reference proteome</keyword>
<dbReference type="AlphaFoldDB" id="A0A3Q3ISC3"/>
<reference evidence="3" key="1">
    <citation type="submission" date="2025-08" db="UniProtKB">
        <authorList>
            <consortium name="Ensembl"/>
        </authorList>
    </citation>
    <scope>IDENTIFICATION</scope>
</reference>
<organism evidence="3 4">
    <name type="scientific">Monopterus albus</name>
    <name type="common">Swamp eel</name>
    <dbReference type="NCBI Taxonomy" id="43700"/>
    <lineage>
        <taxon>Eukaryota</taxon>
        <taxon>Metazoa</taxon>
        <taxon>Chordata</taxon>
        <taxon>Craniata</taxon>
        <taxon>Vertebrata</taxon>
        <taxon>Euteleostomi</taxon>
        <taxon>Actinopterygii</taxon>
        <taxon>Neopterygii</taxon>
        <taxon>Teleostei</taxon>
        <taxon>Neoteleostei</taxon>
        <taxon>Acanthomorphata</taxon>
        <taxon>Anabantaria</taxon>
        <taxon>Synbranchiformes</taxon>
        <taxon>Synbranchidae</taxon>
        <taxon>Monopterus</taxon>
    </lineage>
</organism>
<reference evidence="3" key="2">
    <citation type="submission" date="2025-09" db="UniProtKB">
        <authorList>
            <consortium name="Ensembl"/>
        </authorList>
    </citation>
    <scope>IDENTIFICATION</scope>
</reference>
<dbReference type="Pfam" id="PF00396">
    <property type="entry name" value="Granulin"/>
    <property type="match status" value="1"/>
</dbReference>
<evidence type="ECO:0000259" key="2">
    <source>
        <dbReference type="Pfam" id="PF00396"/>
    </source>
</evidence>
<proteinExistence type="predicted"/>
<name>A0A3Q3ISC3_MONAL</name>
<protein>
    <recommendedName>
        <fullName evidence="2">Granulins domain-containing protein</fullName>
    </recommendedName>
</protein>
<accession>A0A3Q3ISC3</accession>
<keyword evidence="1" id="KW-1015">Disulfide bond</keyword>
<evidence type="ECO:0000313" key="4">
    <source>
        <dbReference type="Proteomes" id="UP000261600"/>
    </source>
</evidence>
<evidence type="ECO:0000313" key="3">
    <source>
        <dbReference type="Ensembl" id="ENSMALP00000008043.1"/>
    </source>
</evidence>
<evidence type="ECO:0000256" key="1">
    <source>
        <dbReference type="ARBA" id="ARBA00023157"/>
    </source>
</evidence>
<dbReference type="Proteomes" id="UP000261600">
    <property type="component" value="Unplaced"/>
</dbReference>
<dbReference type="Gene3D" id="2.10.25.160">
    <property type="entry name" value="Granulin"/>
    <property type="match status" value="1"/>
</dbReference>
<dbReference type="SUPFAM" id="SSF57277">
    <property type="entry name" value="Granulin repeat"/>
    <property type="match status" value="1"/>
</dbReference>
<dbReference type="InterPro" id="IPR000118">
    <property type="entry name" value="Granulin"/>
</dbReference>
<dbReference type="InterPro" id="IPR037277">
    <property type="entry name" value="Granulin_sf"/>
</dbReference>